<sequence length="338" mass="37420">MRFIGSFGATMFTSDEYKILKILSDRKFHSGVEIGDAIGKTRTSVMNHIKNLTENGLRFNKVVGRGYQLQYIPLFYNKTILQKRPNLEYFDSIESTNSYLIGKSNFAEGSVVVSGYQTGGKGRRGRKFISRFGDQIMFSYACNFDDVTEIGGLSIVAGVSVVNALRELGQKNVGLKWPNDVYIDGKKAGGILVESTCSTDSVRVVIGIGLNTTRDFLFTLDALAANRYMDCVGVAGNDSDSRSLFLLRLCSYIDADLQEYRKHGLSSFVRLFNEFDVYRGREVVVVTDKNLTYGINMGITSSGALLLSTENGEEKEILVGDVSLRLPENLDTGIKGRL</sequence>
<keyword evidence="4" id="KW-0092">Biotin</keyword>
<dbReference type="Proteomes" id="UP000243745">
    <property type="component" value="Unassembled WGS sequence"/>
</dbReference>
<dbReference type="Gene3D" id="3.30.930.10">
    <property type="entry name" value="Bira Bifunctional Protein, Domain 2"/>
    <property type="match status" value="1"/>
</dbReference>
<dbReference type="GO" id="GO:0005737">
    <property type="term" value="C:cytoplasm"/>
    <property type="evidence" value="ECO:0007669"/>
    <property type="project" value="TreeGrafter"/>
</dbReference>
<feature type="domain" description="BPL/LPL catalytic" evidence="7">
    <location>
        <begin position="82"/>
        <end position="257"/>
    </location>
</feature>
<protein>
    <recommendedName>
        <fullName evidence="5">biotin--[biotin carboxyl-carrier protein] ligase</fullName>
        <ecNumber evidence="5">6.3.4.15</ecNumber>
    </recommendedName>
</protein>
<dbReference type="NCBIfam" id="TIGR00121">
    <property type="entry name" value="birA_ligase"/>
    <property type="match status" value="1"/>
</dbReference>
<keyword evidence="3" id="KW-0067">ATP-binding</keyword>
<dbReference type="InterPro" id="IPR004143">
    <property type="entry name" value="BPL_LPL_catalytic"/>
</dbReference>
<dbReference type="InterPro" id="IPR036388">
    <property type="entry name" value="WH-like_DNA-bd_sf"/>
</dbReference>
<evidence type="ECO:0000256" key="6">
    <source>
        <dbReference type="ARBA" id="ARBA00047846"/>
    </source>
</evidence>
<name>A0A662ZJA4_9GAMM</name>
<accession>A0A662ZJA4</accession>
<dbReference type="OrthoDB" id="9807064at2"/>
<dbReference type="GO" id="GO:0005524">
    <property type="term" value="F:ATP binding"/>
    <property type="evidence" value="ECO:0007669"/>
    <property type="project" value="UniProtKB-KW"/>
</dbReference>
<dbReference type="PANTHER" id="PTHR12835">
    <property type="entry name" value="BIOTIN PROTEIN LIGASE"/>
    <property type="match status" value="1"/>
</dbReference>
<dbReference type="InterPro" id="IPR003142">
    <property type="entry name" value="BPL_C"/>
</dbReference>
<dbReference type="SUPFAM" id="SSF55681">
    <property type="entry name" value="Class II aaRS and biotin synthetases"/>
    <property type="match status" value="1"/>
</dbReference>
<evidence type="ECO:0000256" key="2">
    <source>
        <dbReference type="ARBA" id="ARBA00022741"/>
    </source>
</evidence>
<dbReference type="EMBL" id="FOXF01000043">
    <property type="protein sequence ID" value="SFP61114.1"/>
    <property type="molecule type" value="Genomic_DNA"/>
</dbReference>
<gene>
    <name evidence="8" type="ORF">SAMN02910344_01859</name>
</gene>
<evidence type="ECO:0000313" key="9">
    <source>
        <dbReference type="Proteomes" id="UP000243745"/>
    </source>
</evidence>
<reference evidence="8 9" key="1">
    <citation type="submission" date="2016-10" db="EMBL/GenBank/DDBJ databases">
        <authorList>
            <person name="Varghese N."/>
            <person name="Submissions S."/>
        </authorList>
    </citation>
    <scope>NUCLEOTIDE SEQUENCE [LARGE SCALE GENOMIC DNA]</scope>
    <source>
        <strain evidence="8 9">DSM 1361</strain>
    </source>
</reference>
<dbReference type="InterPro" id="IPR008988">
    <property type="entry name" value="Transcriptional_repressor_C"/>
</dbReference>
<dbReference type="SUPFAM" id="SSF50037">
    <property type="entry name" value="C-terminal domain of transcriptional repressors"/>
    <property type="match status" value="1"/>
</dbReference>
<dbReference type="GO" id="GO:0004077">
    <property type="term" value="F:biotin--[biotin carboxyl-carrier protein] ligase activity"/>
    <property type="evidence" value="ECO:0007669"/>
    <property type="project" value="UniProtKB-EC"/>
</dbReference>
<dbReference type="PANTHER" id="PTHR12835:SF5">
    <property type="entry name" value="BIOTIN--PROTEIN LIGASE"/>
    <property type="match status" value="1"/>
</dbReference>
<dbReference type="Pfam" id="PF03099">
    <property type="entry name" value="BPL_LplA_LipB"/>
    <property type="match status" value="1"/>
</dbReference>
<evidence type="ECO:0000256" key="5">
    <source>
        <dbReference type="ARBA" id="ARBA00024227"/>
    </source>
</evidence>
<dbReference type="PROSITE" id="PS51733">
    <property type="entry name" value="BPL_LPL_CATALYTIC"/>
    <property type="match status" value="1"/>
</dbReference>
<dbReference type="AlphaFoldDB" id="A0A662ZJA4"/>
<keyword evidence="9" id="KW-1185">Reference proteome</keyword>
<proteinExistence type="predicted"/>
<dbReference type="Gene3D" id="1.10.10.10">
    <property type="entry name" value="Winged helix-like DNA-binding domain superfamily/Winged helix DNA-binding domain"/>
    <property type="match status" value="1"/>
</dbReference>
<evidence type="ECO:0000256" key="1">
    <source>
        <dbReference type="ARBA" id="ARBA00022598"/>
    </source>
</evidence>
<keyword evidence="2" id="KW-0547">Nucleotide-binding</keyword>
<comment type="catalytic activity">
    <reaction evidence="6">
        <text>biotin + L-lysyl-[protein] + ATP = N(6)-biotinyl-L-lysyl-[protein] + AMP + diphosphate + H(+)</text>
        <dbReference type="Rhea" id="RHEA:11756"/>
        <dbReference type="Rhea" id="RHEA-COMP:9752"/>
        <dbReference type="Rhea" id="RHEA-COMP:10505"/>
        <dbReference type="ChEBI" id="CHEBI:15378"/>
        <dbReference type="ChEBI" id="CHEBI:29969"/>
        <dbReference type="ChEBI" id="CHEBI:30616"/>
        <dbReference type="ChEBI" id="CHEBI:33019"/>
        <dbReference type="ChEBI" id="CHEBI:57586"/>
        <dbReference type="ChEBI" id="CHEBI:83144"/>
        <dbReference type="ChEBI" id="CHEBI:456215"/>
        <dbReference type="EC" id="6.3.4.15"/>
    </reaction>
</comment>
<evidence type="ECO:0000256" key="3">
    <source>
        <dbReference type="ARBA" id="ARBA00022840"/>
    </source>
</evidence>
<dbReference type="InterPro" id="IPR004408">
    <property type="entry name" value="Biotin_CoA_COase_ligase"/>
</dbReference>
<dbReference type="RefSeq" id="WP_031579704.1">
    <property type="nucleotide sequence ID" value="NZ_FOXF01000043.1"/>
</dbReference>
<dbReference type="InterPro" id="IPR045864">
    <property type="entry name" value="aa-tRNA-synth_II/BPL/LPL"/>
</dbReference>
<dbReference type="SUPFAM" id="SSF46785">
    <property type="entry name" value="Winged helix' DNA-binding domain"/>
    <property type="match status" value="1"/>
</dbReference>
<dbReference type="EC" id="6.3.4.15" evidence="5"/>
<organism evidence="8 9">
    <name type="scientific">Ruminobacter amylophilus</name>
    <dbReference type="NCBI Taxonomy" id="867"/>
    <lineage>
        <taxon>Bacteria</taxon>
        <taxon>Pseudomonadati</taxon>
        <taxon>Pseudomonadota</taxon>
        <taxon>Gammaproteobacteria</taxon>
        <taxon>Aeromonadales</taxon>
        <taxon>Succinivibrionaceae</taxon>
        <taxon>Ruminobacter</taxon>
    </lineage>
</organism>
<evidence type="ECO:0000256" key="4">
    <source>
        <dbReference type="ARBA" id="ARBA00023267"/>
    </source>
</evidence>
<dbReference type="CDD" id="cd16442">
    <property type="entry name" value="BPL"/>
    <property type="match status" value="1"/>
</dbReference>
<dbReference type="Pfam" id="PF02237">
    <property type="entry name" value="BPL_C"/>
    <property type="match status" value="1"/>
</dbReference>
<dbReference type="InterPro" id="IPR013196">
    <property type="entry name" value="HTH_11"/>
</dbReference>
<dbReference type="Pfam" id="PF08279">
    <property type="entry name" value="HTH_11"/>
    <property type="match status" value="1"/>
</dbReference>
<evidence type="ECO:0000313" key="8">
    <source>
        <dbReference type="EMBL" id="SFP61114.1"/>
    </source>
</evidence>
<evidence type="ECO:0000259" key="7">
    <source>
        <dbReference type="PROSITE" id="PS51733"/>
    </source>
</evidence>
<keyword evidence="1 8" id="KW-0436">Ligase</keyword>
<dbReference type="Gene3D" id="2.30.30.100">
    <property type="match status" value="1"/>
</dbReference>
<dbReference type="InterPro" id="IPR036390">
    <property type="entry name" value="WH_DNA-bd_sf"/>
</dbReference>